<feature type="transmembrane region" description="Helical" evidence="1">
    <location>
        <begin position="21"/>
        <end position="44"/>
    </location>
</feature>
<dbReference type="EnsemblMetazoa" id="CLYHEMT008680.1">
    <property type="protein sequence ID" value="CLYHEMP008680.1"/>
    <property type="gene ID" value="CLYHEMG008680"/>
</dbReference>
<keyword evidence="3" id="KW-1185">Reference proteome</keyword>
<evidence type="ECO:0000313" key="3">
    <source>
        <dbReference type="Proteomes" id="UP000594262"/>
    </source>
</evidence>
<reference evidence="2" key="1">
    <citation type="submission" date="2021-01" db="UniProtKB">
        <authorList>
            <consortium name="EnsemblMetazoa"/>
        </authorList>
    </citation>
    <scope>IDENTIFICATION</scope>
</reference>
<protein>
    <submittedName>
        <fullName evidence="2">Uncharacterized protein</fullName>
    </submittedName>
</protein>
<dbReference type="AlphaFoldDB" id="A0A7M5WS44"/>
<evidence type="ECO:0000313" key="2">
    <source>
        <dbReference type="EnsemblMetazoa" id="CLYHEMP008680.1"/>
    </source>
</evidence>
<name>A0A7M5WS44_9CNID</name>
<accession>A0A7M5WS44</accession>
<keyword evidence="1" id="KW-0472">Membrane</keyword>
<proteinExistence type="predicted"/>
<dbReference type="Proteomes" id="UP000594262">
    <property type="component" value="Unplaced"/>
</dbReference>
<sequence length="246" mass="28838">MKRSLSNETRSLNRFSSRKCFEVLVFLSFVFLSNVLLLSCFSHMKYFKKLKKNSRKMYRQNFLPTLIESCQETDVLWSKDEKDSIHIGNDSTNGFDRSGKYYTIHLRGSPNKILVYHFDSDFRANMINLEITDSDSYVKIIYDPFTARTFYLSTDFVAEGITLNIESGCLKEYFGTSLTLPLKAKYKSDCIQKLYEDARCMYYQIRVVGDERFLEILLEQGLEQKKRNASLSYTNLTKKNWSISKI</sequence>
<organism evidence="2 3">
    <name type="scientific">Clytia hemisphaerica</name>
    <dbReference type="NCBI Taxonomy" id="252671"/>
    <lineage>
        <taxon>Eukaryota</taxon>
        <taxon>Metazoa</taxon>
        <taxon>Cnidaria</taxon>
        <taxon>Hydrozoa</taxon>
        <taxon>Hydroidolina</taxon>
        <taxon>Leptothecata</taxon>
        <taxon>Obeliida</taxon>
        <taxon>Clytiidae</taxon>
        <taxon>Clytia</taxon>
    </lineage>
</organism>
<keyword evidence="1" id="KW-0812">Transmembrane</keyword>
<evidence type="ECO:0000256" key="1">
    <source>
        <dbReference type="SAM" id="Phobius"/>
    </source>
</evidence>
<keyword evidence="1" id="KW-1133">Transmembrane helix</keyword>